<reference evidence="1" key="1">
    <citation type="journal article" date="2007" name="BMC Genomics">
        <title>An unexpectedly large and loosely packed mitochondrial genome in the charophycean green alga Chlorokybus atmophyticus.</title>
        <authorList>
            <person name="Turmel M."/>
            <person name="Otis C."/>
            <person name="Lemieux C."/>
        </authorList>
    </citation>
    <scope>NUCLEOTIDE SEQUENCE</scope>
    <source>
        <strain evidence="1">SAG 48.80</strain>
    </source>
</reference>
<keyword evidence="1" id="KW-0496">Mitochondrion</keyword>
<dbReference type="GeneID" id="5309901"/>
<geneLocation type="mitochondrion" evidence="1"/>
<sequence>MQPFLEACSRPVCSSPRSLSIHILIKGTLCWNWNTPASHPFTPLLVGNRFRLFRYILRLFSITDQVLITHLPTALKSINVQPINRQTAACKRCFYRHSLIVSNKQNSCLNKLLFIEQNSLQRLQTDQLPMKPENINLLAHCMPRYSSAIN</sequence>
<dbReference type="AlphaFoldDB" id="A6YE96"/>
<proteinExistence type="predicted"/>
<organism evidence="1">
    <name type="scientific">Chlorokybus atmophyticus</name>
    <name type="common">Soil alga</name>
    <dbReference type="NCBI Taxonomy" id="3144"/>
    <lineage>
        <taxon>Eukaryota</taxon>
        <taxon>Viridiplantae</taxon>
        <taxon>Streptophyta</taxon>
        <taxon>Chlorokybophyceae</taxon>
        <taxon>Chlorokybales</taxon>
        <taxon>Chlorokybaceae</taxon>
        <taxon>Chlorokybus</taxon>
    </lineage>
</organism>
<name>A6YE96_CHLAT</name>
<dbReference type="EMBL" id="EF463011">
    <property type="protein sequence ID" value="ABO15146.1"/>
    <property type="molecule type" value="Genomic_DNA"/>
</dbReference>
<protein>
    <submittedName>
        <fullName evidence="1">Uncharacterized protein orf150</fullName>
    </submittedName>
</protein>
<evidence type="ECO:0000313" key="1">
    <source>
        <dbReference type="EMBL" id="ABO15146.1"/>
    </source>
</evidence>
<gene>
    <name evidence="1" type="primary">orf150</name>
</gene>
<accession>A6YE96</accession>
<dbReference type="RefSeq" id="YP_001315108.1">
    <property type="nucleotide sequence ID" value="NC_009630.1"/>
</dbReference>